<organism evidence="1 2">
    <name type="scientific">Eisenbergiella massiliensis</name>
    <dbReference type="NCBI Taxonomy" id="1720294"/>
    <lineage>
        <taxon>Bacteria</taxon>
        <taxon>Bacillati</taxon>
        <taxon>Bacillota</taxon>
        <taxon>Clostridia</taxon>
        <taxon>Lachnospirales</taxon>
        <taxon>Lachnospiraceae</taxon>
        <taxon>Eisenbergiella</taxon>
    </lineage>
</organism>
<dbReference type="Proteomes" id="UP000260812">
    <property type="component" value="Unassembled WGS sequence"/>
</dbReference>
<sequence length="304" mass="34259">MSKNLLTDRYVILSFNGEEAAGHGSEQNRKDHFLVAARFLELLTDGKLEEKNGEYALGKNMEAAESFGSIFKDKSGYYPLQSWMDAIAGLPGKVCSDIRQKKLEALIDAGTMDVIPSLLESDCDYRMNGIKENAYRSDFNRYRSEKVLLKNAVLKNILTDADVCLIWLLCRDGKWDEIFLPEERKEFEEVLKEVPAKNAFIRSLTACRIEVAPEKGLSRFLSGSEAGKRQNTIFIETETMFPNGEECISAVKSILESNGHICELKSTGSIPVMEIDNILYTLTPDAKRVRVMNIHGVRVSRYHG</sequence>
<keyword evidence="2" id="KW-1185">Reference proteome</keyword>
<name>A0A3E3IB25_9FIRM</name>
<comment type="caution">
    <text evidence="1">The sequence shown here is derived from an EMBL/GenBank/DDBJ whole genome shotgun (WGS) entry which is preliminary data.</text>
</comment>
<dbReference type="RefSeq" id="WP_117543784.1">
    <property type="nucleotide sequence ID" value="NZ_JBKUNB010000011.1"/>
</dbReference>
<gene>
    <name evidence="1" type="ORF">DXC51_04035</name>
</gene>
<accession>A0A3E3IB25</accession>
<dbReference type="GeneID" id="97986077"/>
<evidence type="ECO:0000313" key="2">
    <source>
        <dbReference type="Proteomes" id="UP000260812"/>
    </source>
</evidence>
<dbReference type="EMBL" id="QVLV01000002">
    <property type="protein sequence ID" value="RGE64246.1"/>
    <property type="molecule type" value="Genomic_DNA"/>
</dbReference>
<dbReference type="AlphaFoldDB" id="A0A3E3IB25"/>
<reference evidence="1 2" key="1">
    <citation type="submission" date="2018-08" db="EMBL/GenBank/DDBJ databases">
        <title>A genome reference for cultivated species of the human gut microbiota.</title>
        <authorList>
            <person name="Zou Y."/>
            <person name="Xue W."/>
            <person name="Luo G."/>
        </authorList>
    </citation>
    <scope>NUCLEOTIDE SEQUENCE [LARGE SCALE GENOMIC DNA]</scope>
    <source>
        <strain evidence="1 2">TF05-5AC</strain>
    </source>
</reference>
<protein>
    <submittedName>
        <fullName evidence="1">Uncharacterized protein</fullName>
    </submittedName>
</protein>
<proteinExistence type="predicted"/>
<evidence type="ECO:0000313" key="1">
    <source>
        <dbReference type="EMBL" id="RGE64246.1"/>
    </source>
</evidence>